<sequence>MKKCVLLLFLFAFGIIPTAFTQSTSSLTVDFVPFGTGPFWYGETISFNYEWKLNGTIAALPQGCVQTSFTVLNNGNATVVKRPGNNLDVTWGGQKSTTARVNILLQQCSNNSFNGNYPSNNYSVMSILGETPAEITGMSNVPVCQNTPITYSTAAMSIPNGINRAADGYEWTIPVGWKFSDGSVSNGTPRLYLGTNGRTQQFTPNCEGSGAIVVRAYTNAEGRGTPHYSLPMPLPITRSPTISISTPPPSGIRCGVPFTASVPELLCADSYDWTVPPGWTISGTGRTRTITPLGTSGTISVNIPVTGGCTITTSQNITAPFNYVINGPSLICSTGVFSVGTLPAGSSISWSSSNPSGLSINSSTGSATRVNGYNGPITVTVNISNQCGTGSFTRNVWVGTPHITNMRVNNQPVFPGQSVSLCPGNHFLNVTPTGGNAGTATWTVPSGVPHFIGNNTMDFTFPSNMSSIAISASSSNSCGQGANYNFFLTRQTWGCPSSFAVVAYPNPTSDLLNIEMMPVTADVSKEDAPAIESATLLNSEGREMAKGYREGSKIVFDVRSLKKGIYFIHVTVDGEIIREQILIE</sequence>
<feature type="chain" id="PRO_5020647437" evidence="1">
    <location>
        <begin position="22"/>
        <end position="584"/>
    </location>
</feature>
<feature type="domain" description="Secretion system C-terminal sorting" evidence="2">
    <location>
        <begin position="504"/>
        <end position="581"/>
    </location>
</feature>
<name>A0A4Q7PCD9_9BACT</name>
<keyword evidence="1" id="KW-0732">Signal</keyword>
<protein>
    <submittedName>
        <fullName evidence="4">Putative secreted protein (Por secretion system target)</fullName>
    </submittedName>
</protein>
<dbReference type="Proteomes" id="UP000292209">
    <property type="component" value="Unassembled WGS sequence"/>
</dbReference>
<evidence type="ECO:0000259" key="2">
    <source>
        <dbReference type="Pfam" id="PF18962"/>
    </source>
</evidence>
<proteinExistence type="predicted"/>
<feature type="domain" description="PKD-like" evidence="3">
    <location>
        <begin position="131"/>
        <end position="184"/>
    </location>
</feature>
<dbReference type="NCBIfam" id="TIGR04183">
    <property type="entry name" value="Por_Secre_tail"/>
    <property type="match status" value="1"/>
</dbReference>
<keyword evidence="5" id="KW-1185">Reference proteome</keyword>
<comment type="caution">
    <text evidence="4">The sequence shown here is derived from an EMBL/GenBank/DDBJ whole genome shotgun (WGS) entry which is preliminary data.</text>
</comment>
<dbReference type="Pfam" id="PF18962">
    <property type="entry name" value="Por_Secre_tail"/>
    <property type="match status" value="1"/>
</dbReference>
<dbReference type="OrthoDB" id="841650at2"/>
<accession>A0A4Q7PCD9</accession>
<reference evidence="4 5" key="1">
    <citation type="submission" date="2019-02" db="EMBL/GenBank/DDBJ databases">
        <title>Genomic Encyclopedia of Archaeal and Bacterial Type Strains, Phase II (KMG-II): from individual species to whole genera.</title>
        <authorList>
            <person name="Goeker M."/>
        </authorList>
    </citation>
    <scope>NUCLEOTIDE SEQUENCE [LARGE SCALE GENOMIC DNA]</scope>
    <source>
        <strain evidence="4 5">DSM 21411</strain>
    </source>
</reference>
<gene>
    <name evidence="4" type="ORF">BC751_2033</name>
</gene>
<dbReference type="Pfam" id="PF19408">
    <property type="entry name" value="PKD_6"/>
    <property type="match status" value="2"/>
</dbReference>
<dbReference type="InterPro" id="IPR045829">
    <property type="entry name" value="PKD_6"/>
</dbReference>
<evidence type="ECO:0000259" key="3">
    <source>
        <dbReference type="Pfam" id="PF19408"/>
    </source>
</evidence>
<dbReference type="EMBL" id="SGXG01000001">
    <property type="protein sequence ID" value="RZS96462.1"/>
    <property type="molecule type" value="Genomic_DNA"/>
</dbReference>
<dbReference type="RefSeq" id="WP_130275394.1">
    <property type="nucleotide sequence ID" value="NZ_SGXG01000001.1"/>
</dbReference>
<feature type="signal peptide" evidence="1">
    <location>
        <begin position="1"/>
        <end position="21"/>
    </location>
</feature>
<evidence type="ECO:0000313" key="4">
    <source>
        <dbReference type="EMBL" id="RZS96462.1"/>
    </source>
</evidence>
<feature type="domain" description="PKD-like" evidence="3">
    <location>
        <begin position="261"/>
        <end position="317"/>
    </location>
</feature>
<organism evidence="4 5">
    <name type="scientific">Cecembia calidifontis</name>
    <dbReference type="NCBI Taxonomy" id="1187080"/>
    <lineage>
        <taxon>Bacteria</taxon>
        <taxon>Pseudomonadati</taxon>
        <taxon>Bacteroidota</taxon>
        <taxon>Cytophagia</taxon>
        <taxon>Cytophagales</taxon>
        <taxon>Cyclobacteriaceae</taxon>
        <taxon>Cecembia</taxon>
    </lineage>
</organism>
<evidence type="ECO:0000313" key="5">
    <source>
        <dbReference type="Proteomes" id="UP000292209"/>
    </source>
</evidence>
<dbReference type="InterPro" id="IPR026444">
    <property type="entry name" value="Secre_tail"/>
</dbReference>
<evidence type="ECO:0000256" key="1">
    <source>
        <dbReference type="SAM" id="SignalP"/>
    </source>
</evidence>
<dbReference type="AlphaFoldDB" id="A0A4Q7PCD9"/>